<name>A0ABV9NXE0_9BACI</name>
<comment type="caution">
    <text evidence="2">The sequence shown here is derived from an EMBL/GenBank/DDBJ whole genome shotgun (WGS) entry which is preliminary data.</text>
</comment>
<protein>
    <recommendedName>
        <fullName evidence="4">DUF1772 domain-containing protein</fullName>
    </recommendedName>
</protein>
<keyword evidence="1" id="KW-1133">Transmembrane helix</keyword>
<feature type="transmembrane region" description="Helical" evidence="1">
    <location>
        <begin position="36"/>
        <end position="61"/>
    </location>
</feature>
<feature type="transmembrane region" description="Helical" evidence="1">
    <location>
        <begin position="82"/>
        <end position="99"/>
    </location>
</feature>
<accession>A0ABV9NXE0</accession>
<dbReference type="EMBL" id="JBHSGK010000013">
    <property type="protein sequence ID" value="MFC4737365.1"/>
    <property type="molecule type" value="Genomic_DNA"/>
</dbReference>
<organism evidence="2 3">
    <name type="scientific">Bacillus daqingensis</name>
    <dbReference type="NCBI Taxonomy" id="872396"/>
    <lineage>
        <taxon>Bacteria</taxon>
        <taxon>Bacillati</taxon>
        <taxon>Bacillota</taxon>
        <taxon>Bacilli</taxon>
        <taxon>Bacillales</taxon>
        <taxon>Bacillaceae</taxon>
        <taxon>Bacillus</taxon>
    </lineage>
</organism>
<keyword evidence="3" id="KW-1185">Reference proteome</keyword>
<dbReference type="RefSeq" id="WP_377909964.1">
    <property type="nucleotide sequence ID" value="NZ_JBHSGK010000013.1"/>
</dbReference>
<evidence type="ECO:0000313" key="2">
    <source>
        <dbReference type="EMBL" id="MFC4737365.1"/>
    </source>
</evidence>
<feature type="transmembrane region" description="Helical" evidence="1">
    <location>
        <begin position="105"/>
        <end position="126"/>
    </location>
</feature>
<feature type="transmembrane region" description="Helical" evidence="1">
    <location>
        <begin position="12"/>
        <end position="30"/>
    </location>
</feature>
<evidence type="ECO:0000256" key="1">
    <source>
        <dbReference type="SAM" id="Phobius"/>
    </source>
</evidence>
<keyword evidence="1" id="KW-0472">Membrane</keyword>
<dbReference type="Proteomes" id="UP001595896">
    <property type="component" value="Unassembled WGS sequence"/>
</dbReference>
<gene>
    <name evidence="2" type="ORF">ACFO4L_12255</name>
</gene>
<reference evidence="3" key="1">
    <citation type="journal article" date="2019" name="Int. J. Syst. Evol. Microbiol.">
        <title>The Global Catalogue of Microorganisms (GCM) 10K type strain sequencing project: providing services to taxonomists for standard genome sequencing and annotation.</title>
        <authorList>
            <consortium name="The Broad Institute Genomics Platform"/>
            <consortium name="The Broad Institute Genome Sequencing Center for Infectious Disease"/>
            <person name="Wu L."/>
            <person name="Ma J."/>
        </authorList>
    </citation>
    <scope>NUCLEOTIDE SEQUENCE [LARGE SCALE GENOMIC DNA]</scope>
    <source>
        <strain evidence="3">JCM 12165</strain>
    </source>
</reference>
<evidence type="ECO:0008006" key="4">
    <source>
        <dbReference type="Google" id="ProtNLM"/>
    </source>
</evidence>
<proteinExistence type="predicted"/>
<keyword evidence="1" id="KW-0812">Transmembrane</keyword>
<feature type="transmembrane region" description="Helical" evidence="1">
    <location>
        <begin position="147"/>
        <end position="167"/>
    </location>
</feature>
<sequence length="170" mass="18183">MSALVKLRTIQMLVFNLVLLTALAGTVLLIERLGLSLQLLFAFCAAAGAFVLVRELIPFPLKKEMERYEKEAVDLTPRPNQYPLAIFTAAAVAAAGLAPDSTLPVPLGAVITAAGVLAFTMNLHKLTHIAAVDGANSPAHFQQRRALIRFAAGLNLFALFTILSFIVSAL</sequence>
<evidence type="ECO:0000313" key="3">
    <source>
        <dbReference type="Proteomes" id="UP001595896"/>
    </source>
</evidence>